<dbReference type="PANTHER" id="PTHR15337">
    <property type="entry name" value="ANTERIOR GRADIENT PROTEIN-RELATED"/>
    <property type="match status" value="1"/>
</dbReference>
<dbReference type="Proteomes" id="UP000602057">
    <property type="component" value="Unassembled WGS sequence"/>
</dbReference>
<reference evidence="3" key="1">
    <citation type="journal article" date="2013" name="Int. J. Syst. Evol. Microbiol.">
        <title>Aestuariibaculum suncheonense gen. nov., sp. nov., a marine bacterium of the family Flavobacteriaceae isolated from a tidal flat and emended descriptions of the genera Gaetbulibacter and Tamlana.</title>
        <authorList>
            <person name="Jeong S.H."/>
            <person name="Park M.S."/>
            <person name="Jin H.M."/>
            <person name="Lee K."/>
            <person name="Park W."/>
            <person name="Jeon C.O."/>
        </authorList>
    </citation>
    <scope>NUCLEOTIDE SEQUENCE</scope>
    <source>
        <strain evidence="3">SC17</strain>
    </source>
</reference>
<sequence length="442" mass="50624">MKNIYKILLVIILMPLFTLGQGIEFEQSSFKEALAKAKKENKLLFIDGYAVWCGPCKRMEKTVFKEAVIGDYFKEHFVAVKVDVERGEGPELKEKYNITGLPGYVFVNGDDEVVYRISGAKSTEDFLKEVTKAVEYQNDPNSIGRLNELYESNKNDEDFVKLYLDKLHESLANNYTDVLEHYLSIQTSIKESSKEMVMLLADHSSQIIIGSQAASIIANNIKTEEWKKYVRKSIRATFMYLPKSMIQQTTEYAILKRDTTYLEKALSEAQNLGLVSKIEEQRKRTYTYYYLNTGQGEKYKALAKDDIKEFVNSLKKEDLRAGYQDWQRRMDEGDILAKGSMPFSNRIGDQLISMVKDYALFANTEEEKQDVLDWMGIVYYIRPGEAIAMSEYANVLYVFGDKNEALSVMGEAVKIAEKDGLKRANGIKKDYEIMEVGGKLTL</sequence>
<dbReference type="SUPFAM" id="SSF52833">
    <property type="entry name" value="Thioredoxin-like"/>
    <property type="match status" value="1"/>
</dbReference>
<dbReference type="RefSeq" id="WP_188214865.1">
    <property type="nucleotide sequence ID" value="NZ_BAABGH010000004.1"/>
</dbReference>
<protein>
    <submittedName>
        <fullName evidence="3">Thioredoxin family protein</fullName>
    </submittedName>
</protein>
<dbReference type="InterPro" id="IPR036249">
    <property type="entry name" value="Thioredoxin-like_sf"/>
</dbReference>
<evidence type="ECO:0000256" key="1">
    <source>
        <dbReference type="ARBA" id="ARBA00022729"/>
    </source>
</evidence>
<dbReference type="InterPro" id="IPR012336">
    <property type="entry name" value="Thioredoxin-like_fold"/>
</dbReference>
<accession>A0A8J6UA19</accession>
<dbReference type="Pfam" id="PF13098">
    <property type="entry name" value="Thioredoxin_2"/>
    <property type="match status" value="1"/>
</dbReference>
<evidence type="ECO:0000313" key="3">
    <source>
        <dbReference type="EMBL" id="MBD0834390.1"/>
    </source>
</evidence>
<reference evidence="3" key="2">
    <citation type="submission" date="2020-09" db="EMBL/GenBank/DDBJ databases">
        <authorList>
            <person name="Wu Z."/>
        </authorList>
    </citation>
    <scope>NUCLEOTIDE SEQUENCE</scope>
    <source>
        <strain evidence="3">SC17</strain>
    </source>
</reference>
<dbReference type="PROSITE" id="PS51352">
    <property type="entry name" value="THIOREDOXIN_2"/>
    <property type="match status" value="1"/>
</dbReference>
<dbReference type="AlphaFoldDB" id="A0A8J6UA19"/>
<evidence type="ECO:0000259" key="2">
    <source>
        <dbReference type="PROSITE" id="PS51352"/>
    </source>
</evidence>
<keyword evidence="4" id="KW-1185">Reference proteome</keyword>
<proteinExistence type="predicted"/>
<dbReference type="Gene3D" id="3.40.30.10">
    <property type="entry name" value="Glutaredoxin"/>
    <property type="match status" value="1"/>
</dbReference>
<keyword evidence="1" id="KW-0732">Signal</keyword>
<dbReference type="InterPro" id="IPR051099">
    <property type="entry name" value="AGR/TXD"/>
</dbReference>
<comment type="caution">
    <text evidence="3">The sequence shown here is derived from an EMBL/GenBank/DDBJ whole genome shotgun (WGS) entry which is preliminary data.</text>
</comment>
<dbReference type="InterPro" id="IPR013766">
    <property type="entry name" value="Thioredoxin_domain"/>
</dbReference>
<dbReference type="EMBL" id="JACVXC010000001">
    <property type="protein sequence ID" value="MBD0834390.1"/>
    <property type="molecule type" value="Genomic_DNA"/>
</dbReference>
<gene>
    <name evidence="3" type="ORF">ICJ84_02955</name>
</gene>
<name>A0A8J6UA19_9FLAO</name>
<organism evidence="3 4">
    <name type="scientific">Aestuariibaculum suncheonense</name>
    <dbReference type="NCBI Taxonomy" id="1028745"/>
    <lineage>
        <taxon>Bacteria</taxon>
        <taxon>Pseudomonadati</taxon>
        <taxon>Bacteroidota</taxon>
        <taxon>Flavobacteriia</taxon>
        <taxon>Flavobacteriales</taxon>
        <taxon>Flavobacteriaceae</taxon>
    </lineage>
</organism>
<dbReference type="PANTHER" id="PTHR15337:SF11">
    <property type="entry name" value="THIOREDOXIN DOMAIN-CONTAINING PROTEIN"/>
    <property type="match status" value="1"/>
</dbReference>
<feature type="domain" description="Thioredoxin" evidence="2">
    <location>
        <begin position="8"/>
        <end position="135"/>
    </location>
</feature>
<evidence type="ECO:0000313" key="4">
    <source>
        <dbReference type="Proteomes" id="UP000602057"/>
    </source>
</evidence>